<name>A0AAD7ZBK4_DIPPU</name>
<sequence length="170" mass="19456">MDIYTNTLWLVVIYTLMRPCAGDVTSVDGYVLYPGFGFYKHYKNIKTWAEAWKQCDNDGSHLVIINSEAEAQVIRQLLIGVNPQHYVYIGYHKHYTPDIYLTIHGKRLDKTGYYKWAPGKPSSDVNHKCGAVFPSALLVNKDCTGQWGFICEHEFKSRHGTVVTITHNLE</sequence>
<evidence type="ECO:0000256" key="1">
    <source>
        <dbReference type="SAM" id="SignalP"/>
    </source>
</evidence>
<feature type="signal peptide" evidence="1">
    <location>
        <begin position="1"/>
        <end position="22"/>
    </location>
</feature>
<dbReference type="CDD" id="cd00037">
    <property type="entry name" value="CLECT"/>
    <property type="match status" value="1"/>
</dbReference>
<comment type="caution">
    <text evidence="3">The sequence shown here is derived from an EMBL/GenBank/DDBJ whole genome shotgun (WGS) entry which is preliminary data.</text>
</comment>
<dbReference type="Proteomes" id="UP001233999">
    <property type="component" value="Unassembled WGS sequence"/>
</dbReference>
<evidence type="ECO:0000313" key="3">
    <source>
        <dbReference type="EMBL" id="KAJ9577306.1"/>
    </source>
</evidence>
<dbReference type="PANTHER" id="PTHR22803">
    <property type="entry name" value="MANNOSE, PHOSPHOLIPASE, LECTIN RECEPTOR RELATED"/>
    <property type="match status" value="1"/>
</dbReference>
<evidence type="ECO:0000313" key="4">
    <source>
        <dbReference type="Proteomes" id="UP001233999"/>
    </source>
</evidence>
<reference evidence="3" key="2">
    <citation type="submission" date="2023-05" db="EMBL/GenBank/DDBJ databases">
        <authorList>
            <person name="Fouks B."/>
        </authorList>
    </citation>
    <scope>NUCLEOTIDE SEQUENCE</scope>
    <source>
        <strain evidence="3">Stay&amp;Tobe</strain>
        <tissue evidence="3">Testes</tissue>
    </source>
</reference>
<dbReference type="PROSITE" id="PS50041">
    <property type="entry name" value="C_TYPE_LECTIN_2"/>
    <property type="match status" value="1"/>
</dbReference>
<keyword evidence="1" id="KW-0732">Signal</keyword>
<dbReference type="InterPro" id="IPR001304">
    <property type="entry name" value="C-type_lectin-like"/>
</dbReference>
<dbReference type="AlphaFoldDB" id="A0AAD7ZBK4"/>
<dbReference type="SUPFAM" id="SSF56436">
    <property type="entry name" value="C-type lectin-like"/>
    <property type="match status" value="1"/>
</dbReference>
<dbReference type="EMBL" id="JASPKZ010009367">
    <property type="protein sequence ID" value="KAJ9577306.1"/>
    <property type="molecule type" value="Genomic_DNA"/>
</dbReference>
<accession>A0AAD7ZBK4</accession>
<gene>
    <name evidence="3" type="ORF">L9F63_006145</name>
</gene>
<reference evidence="3" key="1">
    <citation type="journal article" date="2023" name="IScience">
        <title>Live-bearing cockroach genome reveals convergent evolutionary mechanisms linked to viviparity in insects and beyond.</title>
        <authorList>
            <person name="Fouks B."/>
            <person name="Harrison M.C."/>
            <person name="Mikhailova A.A."/>
            <person name="Marchal E."/>
            <person name="English S."/>
            <person name="Carruthers M."/>
            <person name="Jennings E.C."/>
            <person name="Chiamaka E.L."/>
            <person name="Frigard R.A."/>
            <person name="Pippel M."/>
            <person name="Attardo G.M."/>
            <person name="Benoit J.B."/>
            <person name="Bornberg-Bauer E."/>
            <person name="Tobe S.S."/>
        </authorList>
    </citation>
    <scope>NUCLEOTIDE SEQUENCE</scope>
    <source>
        <strain evidence="3">Stay&amp;Tobe</strain>
    </source>
</reference>
<dbReference type="Gene3D" id="3.10.100.10">
    <property type="entry name" value="Mannose-Binding Protein A, subunit A"/>
    <property type="match status" value="1"/>
</dbReference>
<feature type="domain" description="C-type lectin" evidence="2">
    <location>
        <begin position="39"/>
        <end position="152"/>
    </location>
</feature>
<proteinExistence type="predicted"/>
<dbReference type="Pfam" id="PF00059">
    <property type="entry name" value="Lectin_C"/>
    <property type="match status" value="1"/>
</dbReference>
<dbReference type="InterPro" id="IPR016187">
    <property type="entry name" value="CTDL_fold"/>
</dbReference>
<protein>
    <recommendedName>
        <fullName evidence="2">C-type lectin domain-containing protein</fullName>
    </recommendedName>
</protein>
<dbReference type="InterPro" id="IPR016186">
    <property type="entry name" value="C-type_lectin-like/link_sf"/>
</dbReference>
<dbReference type="InterPro" id="IPR050111">
    <property type="entry name" value="C-type_lectin/snaclec_domain"/>
</dbReference>
<dbReference type="SMART" id="SM00034">
    <property type="entry name" value="CLECT"/>
    <property type="match status" value="1"/>
</dbReference>
<feature type="chain" id="PRO_5042140750" description="C-type lectin domain-containing protein" evidence="1">
    <location>
        <begin position="23"/>
        <end position="170"/>
    </location>
</feature>
<evidence type="ECO:0000259" key="2">
    <source>
        <dbReference type="PROSITE" id="PS50041"/>
    </source>
</evidence>
<keyword evidence="4" id="KW-1185">Reference proteome</keyword>
<organism evidence="3 4">
    <name type="scientific">Diploptera punctata</name>
    <name type="common">Pacific beetle cockroach</name>
    <dbReference type="NCBI Taxonomy" id="6984"/>
    <lineage>
        <taxon>Eukaryota</taxon>
        <taxon>Metazoa</taxon>
        <taxon>Ecdysozoa</taxon>
        <taxon>Arthropoda</taxon>
        <taxon>Hexapoda</taxon>
        <taxon>Insecta</taxon>
        <taxon>Pterygota</taxon>
        <taxon>Neoptera</taxon>
        <taxon>Polyneoptera</taxon>
        <taxon>Dictyoptera</taxon>
        <taxon>Blattodea</taxon>
        <taxon>Blaberoidea</taxon>
        <taxon>Blaberidae</taxon>
        <taxon>Diplopterinae</taxon>
        <taxon>Diploptera</taxon>
    </lineage>
</organism>